<organism evidence="2 3">
    <name type="scientific">Acaryochloris marina (strain MBIC 11017)</name>
    <dbReference type="NCBI Taxonomy" id="329726"/>
    <lineage>
        <taxon>Bacteria</taxon>
        <taxon>Bacillati</taxon>
        <taxon>Cyanobacteriota</taxon>
        <taxon>Cyanophyceae</taxon>
        <taxon>Acaryochloridales</taxon>
        <taxon>Acaryochloridaceae</taxon>
        <taxon>Acaryochloris</taxon>
    </lineage>
</organism>
<proteinExistence type="predicted"/>
<dbReference type="Gene3D" id="3.40.50.300">
    <property type="entry name" value="P-loop containing nucleotide triphosphate hydrolases"/>
    <property type="match status" value="1"/>
</dbReference>
<dbReference type="STRING" id="329726.AM1_4535"/>
<evidence type="ECO:0000313" key="3">
    <source>
        <dbReference type="Proteomes" id="UP000000268"/>
    </source>
</evidence>
<dbReference type="InterPro" id="IPR054501">
    <property type="entry name" value="NCH2"/>
</dbReference>
<accession>B0BZ66</accession>
<dbReference type="EMBL" id="CP000828">
    <property type="protein sequence ID" value="ABW29511.1"/>
    <property type="molecule type" value="Genomic_DNA"/>
</dbReference>
<dbReference type="eggNOG" id="COG5635">
    <property type="taxonomic scope" value="Bacteria"/>
</dbReference>
<protein>
    <submittedName>
        <fullName evidence="2">Signal transduction protein with Nacht domain, putative</fullName>
    </submittedName>
</protein>
<dbReference type="InterPro" id="IPR027417">
    <property type="entry name" value="P-loop_NTPase"/>
</dbReference>
<dbReference type="OrthoDB" id="448481at2"/>
<dbReference type="Proteomes" id="UP000000268">
    <property type="component" value="Chromosome"/>
</dbReference>
<evidence type="ECO:0000259" key="1">
    <source>
        <dbReference type="PROSITE" id="PS50837"/>
    </source>
</evidence>
<dbReference type="SUPFAM" id="SSF52540">
    <property type="entry name" value="P-loop containing nucleoside triphosphate hydrolases"/>
    <property type="match status" value="1"/>
</dbReference>
<dbReference type="KEGG" id="amr:AM1_4535"/>
<keyword evidence="3" id="KW-1185">Reference proteome</keyword>
<dbReference type="HOGENOM" id="CLU_016337_1_0_3"/>
<dbReference type="Pfam" id="PF05729">
    <property type="entry name" value="NACHT"/>
    <property type="match status" value="1"/>
</dbReference>
<reference evidence="2 3" key="1">
    <citation type="journal article" date="2008" name="Proc. Natl. Acad. Sci. U.S.A.">
        <title>Niche adaptation and genome expansion in the chlorophyll d-producing cyanobacterium Acaryochloris marina.</title>
        <authorList>
            <person name="Swingley W.D."/>
            <person name="Chen M."/>
            <person name="Cheung P.C."/>
            <person name="Conrad A.L."/>
            <person name="Dejesa L.C."/>
            <person name="Hao J."/>
            <person name="Honchak B.M."/>
            <person name="Karbach L.E."/>
            <person name="Kurdoglu A."/>
            <person name="Lahiri S."/>
            <person name="Mastrian S.D."/>
            <person name="Miyashita H."/>
            <person name="Page L."/>
            <person name="Ramakrishna P."/>
            <person name="Satoh S."/>
            <person name="Sattley W.M."/>
            <person name="Shimada Y."/>
            <person name="Taylor H.L."/>
            <person name="Tomo T."/>
            <person name="Tsuchiya T."/>
            <person name="Wang Z.T."/>
            <person name="Raymond J."/>
            <person name="Mimuro M."/>
            <person name="Blankenship R.E."/>
            <person name="Touchman J.W."/>
        </authorList>
    </citation>
    <scope>NUCLEOTIDE SEQUENCE [LARGE SCALE GENOMIC DNA]</scope>
    <source>
        <strain evidence="3">MBIC 11017</strain>
    </source>
</reference>
<evidence type="ECO:0000313" key="2">
    <source>
        <dbReference type="EMBL" id="ABW29511.1"/>
    </source>
</evidence>
<dbReference type="InterPro" id="IPR007111">
    <property type="entry name" value="NACHT_NTPase"/>
</dbReference>
<dbReference type="Pfam" id="PF22727">
    <property type="entry name" value="NCH2"/>
    <property type="match status" value="1"/>
</dbReference>
<sequence length="766" mass="87386">MAKRSLNASERGQVIAKQAFQRTGWTQAYLAEQVGLETRQSVWKFFTGRPIERHIFIDLCFQLDLEWQEIAILPQLPIPSTTISEEQTDLAVDTWVQKVRSQLRGQIQAQCGALQSSLDITQPVQLNQVYTGVNFLSNLSHQQWLEVSDLQQRQSYSNEEEVPLYGSTLTSIDILQNQDKVVILGKPGAGKTTFLRHMALECNEGRYKPECIPVFLSLRTFATQTQDAADSSLLTYLHQLWQRCGLDTKQVKGLLDRGRVLLLLDGLDEVPASLNQSILTQIQQFSEEYYQNQILITCRIEAQHYHFQGFNYIELADFQKSQVEVFARRYFVATARNSKTGGLTQAAQFLEQLRQPENQALQNLTASPLLLGLICSIFQQRMAFPTKRAKLYQAGLEILLERWDQARGIKREADEFSLTKPETITLLCQIAATTFAEGNYYFEQRQVLNLIAEYLQSIAPEPQDFETLWSRSAAILKSIELQSGLLVQRAKEVYSFSHLTFQEYLTARKIIATPETIDESLRQLATQITDSRWREVILLTASLLPNANTFVQQLLTTFNDVSSSHPEVQDFLGEIHTKVSTLETSDQHLPITAFYISLILRDDPSLANCIAPNFTQNLPADLAIDYALFLTVRALQRKGTQDYPAFNFLPTFLAIDESICADPHLWQSLQDLKVQLPEESANVETLQAWYQQQGLQWQEDLQAVMVKYREFQPQWFNGLDTHGKLKEYYGVLQTLVECLFGDCYVSPPIRADLEAQLFGPKQVFVA</sequence>
<dbReference type="PANTHER" id="PTHR46844:SF1">
    <property type="entry name" value="SLR5058 PROTEIN"/>
    <property type="match status" value="1"/>
</dbReference>
<name>B0BZ66_ACAM1</name>
<dbReference type="RefSeq" id="WP_012164822.1">
    <property type="nucleotide sequence ID" value="NC_009925.1"/>
</dbReference>
<dbReference type="PANTHER" id="PTHR46844">
    <property type="entry name" value="SLR5058 PROTEIN"/>
    <property type="match status" value="1"/>
</dbReference>
<feature type="domain" description="NACHT" evidence="1">
    <location>
        <begin position="179"/>
        <end position="299"/>
    </location>
</feature>
<gene>
    <name evidence="2" type="ordered locus">AM1_4535</name>
</gene>
<dbReference type="AlphaFoldDB" id="B0BZ66"/>
<dbReference type="PROSITE" id="PS50837">
    <property type="entry name" value="NACHT"/>
    <property type="match status" value="1"/>
</dbReference>